<comment type="caution">
    <text evidence="1">The sequence shown here is derived from an EMBL/GenBank/DDBJ whole genome shotgun (WGS) entry which is preliminary data.</text>
</comment>
<reference evidence="1 2" key="1">
    <citation type="submission" date="2018-04" db="EMBL/GenBank/DDBJ databases">
        <title>Flavobacterium sp. nov., isolated from glacier ice.</title>
        <authorList>
            <person name="Liu Q."/>
            <person name="Xin Y.-H."/>
        </authorList>
    </citation>
    <scope>NUCLEOTIDE SEQUENCE [LARGE SCALE GENOMIC DNA]</scope>
    <source>
        <strain evidence="1 2">RB1R5</strain>
    </source>
</reference>
<keyword evidence="2" id="KW-1185">Reference proteome</keyword>
<dbReference type="Proteomes" id="UP000245449">
    <property type="component" value="Unassembled WGS sequence"/>
</dbReference>
<dbReference type="EMBL" id="QCZI01000011">
    <property type="protein sequence ID" value="PWA04790.1"/>
    <property type="molecule type" value="Genomic_DNA"/>
</dbReference>
<organism evidence="1 2">
    <name type="scientific">Flavobacterium psychrotolerans</name>
    <dbReference type="NCBI Taxonomy" id="2169410"/>
    <lineage>
        <taxon>Bacteria</taxon>
        <taxon>Pseudomonadati</taxon>
        <taxon>Bacteroidota</taxon>
        <taxon>Flavobacteriia</taxon>
        <taxon>Flavobacteriales</taxon>
        <taxon>Flavobacteriaceae</taxon>
        <taxon>Flavobacterium</taxon>
    </lineage>
</organism>
<evidence type="ECO:0000313" key="2">
    <source>
        <dbReference type="Proteomes" id="UP000245449"/>
    </source>
</evidence>
<dbReference type="OrthoDB" id="1443487at2"/>
<sequence length="129" mass="14182">MQVINNNKSLAEAIALLENVQQSEGNLLVQHFKFTIHSLNPLNMIKEKFNETISSPNLKNKIIQETIGLATGLLTNKLILGSSNNIVKKVLATVVQTGIARMSEIDPKSVKKNGITFLQNVLSKMKING</sequence>
<evidence type="ECO:0000313" key="1">
    <source>
        <dbReference type="EMBL" id="PWA04790.1"/>
    </source>
</evidence>
<accession>A0A2U1JHY4</accession>
<dbReference type="AlphaFoldDB" id="A0A2U1JHY4"/>
<dbReference type="RefSeq" id="WP_116725206.1">
    <property type="nucleotide sequence ID" value="NZ_QCZI01000011.1"/>
</dbReference>
<gene>
    <name evidence="1" type="ORF">DB895_09905</name>
</gene>
<name>A0A2U1JHY4_9FLAO</name>
<proteinExistence type="predicted"/>
<protein>
    <submittedName>
        <fullName evidence="1">Uncharacterized protein</fullName>
    </submittedName>
</protein>